<dbReference type="Gene3D" id="2.60.40.10">
    <property type="entry name" value="Immunoglobulins"/>
    <property type="match status" value="3"/>
</dbReference>
<name>A0A286ECZ1_9NEIS</name>
<evidence type="ECO:0000259" key="9">
    <source>
        <dbReference type="SMART" id="SM00736"/>
    </source>
</evidence>
<dbReference type="RefSeq" id="WP_097114415.1">
    <property type="nucleotide sequence ID" value="NZ_CP083931.1"/>
</dbReference>
<keyword evidence="5" id="KW-0677">Repeat</keyword>
<dbReference type="InterPro" id="IPR001343">
    <property type="entry name" value="Hemolysn_Ca-bd"/>
</dbReference>
<feature type="domain" description="Dystroglycan-type cadherin-like" evidence="9">
    <location>
        <begin position="1394"/>
        <end position="1488"/>
    </location>
</feature>
<protein>
    <submittedName>
        <fullName evidence="10">Ca2+-binding protein, RTX toxin-related</fullName>
    </submittedName>
</protein>
<evidence type="ECO:0000256" key="2">
    <source>
        <dbReference type="ARBA" id="ARBA00004613"/>
    </source>
</evidence>
<keyword evidence="4" id="KW-0800">Toxin</keyword>
<evidence type="ECO:0000313" key="11">
    <source>
        <dbReference type="Proteomes" id="UP000219669"/>
    </source>
</evidence>
<dbReference type="InterPro" id="IPR013783">
    <property type="entry name" value="Ig-like_fold"/>
</dbReference>
<dbReference type="GO" id="GO:0016020">
    <property type="term" value="C:membrane"/>
    <property type="evidence" value="ECO:0007669"/>
    <property type="project" value="UniProtKB-SubCell"/>
</dbReference>
<dbReference type="InterPro" id="IPR029058">
    <property type="entry name" value="AB_hydrolase_fold"/>
</dbReference>
<evidence type="ECO:0000256" key="1">
    <source>
        <dbReference type="ARBA" id="ARBA00004370"/>
    </source>
</evidence>
<dbReference type="SUPFAM" id="SSF51120">
    <property type="entry name" value="beta-Roll"/>
    <property type="match status" value="4"/>
</dbReference>
<keyword evidence="6" id="KW-0843">Virulence</keyword>
<dbReference type="InterPro" id="IPR015919">
    <property type="entry name" value="Cadherin-like_sf"/>
</dbReference>
<dbReference type="Gene3D" id="2.150.10.10">
    <property type="entry name" value="Serralysin-like metalloprotease, C-terminal"/>
    <property type="match status" value="6"/>
</dbReference>
<dbReference type="SMART" id="SM00736">
    <property type="entry name" value="CADG"/>
    <property type="match status" value="3"/>
</dbReference>
<evidence type="ECO:0000256" key="5">
    <source>
        <dbReference type="ARBA" id="ARBA00022737"/>
    </source>
</evidence>
<evidence type="ECO:0000313" key="10">
    <source>
        <dbReference type="EMBL" id="SOD68740.1"/>
    </source>
</evidence>
<evidence type="ECO:0000256" key="7">
    <source>
        <dbReference type="ARBA" id="ARBA00023136"/>
    </source>
</evidence>
<reference evidence="10 11" key="1">
    <citation type="submission" date="2017-09" db="EMBL/GenBank/DDBJ databases">
        <authorList>
            <person name="Ehlers B."/>
            <person name="Leendertz F.H."/>
        </authorList>
    </citation>
    <scope>NUCLEOTIDE SEQUENCE [LARGE SCALE GENOMIC DNA]</scope>
    <source>
        <strain evidence="10 11">DSM 16848</strain>
    </source>
</reference>
<gene>
    <name evidence="10" type="ORF">SAMN02746062_01381</name>
</gene>
<keyword evidence="7" id="KW-0472">Membrane</keyword>
<dbReference type="OrthoDB" id="8605339at2"/>
<dbReference type="InterPro" id="IPR011049">
    <property type="entry name" value="Serralysin-like_metalloprot_C"/>
</dbReference>
<sequence length="1893" mass="206339">MTTSTNQPNAATLLEFANVQIAAEALYGLGKPSEFFSSEGLSDETYKKFLTQGNNHSSRFTDTQAKEFAGKWEIVSHIANTGTGFSGTLFRATKANADAGINVGDLVISFRSTEFIDDAVRDNRATNTFEIKEKGWAFGQIADMEKWVQSEVVQKAIKEAGGQLNVTGYSLGGHLATAFNILHRNENLIKSTYTFNGAGVGFAKDNVEMTQDKLRETMTYFNNIKNNESHSREHLLNHSVLISDDVGNRKEYSLKSIYENAQNLLSQSLISSNDEKGIALYHQNAKLLKESLFEILLDFTSSKNIHMSDAENVGFYNGLKYLHSAVNRISELLNEYNRLSNLSSGNGSNPNKVQASDIDALQLSYQIAVSATADKYTSALSFGGGVVNVIDDAAILDKREIRKAQEQSQIDNFYNVWAETKPSMVAVSQVHYGKNDVLVSIEDQPLVRGDYLSLVARETGKQAENLKDLADLQLLTPNYSNNDFGDTHSLVLIVDSLSVQHAMSILDKNFKTEQFDEIMAAITNKTGTSDGGQGKADGLALETITQALSKIVLNKEQDGLLDEKLLSGNTWHEIGGREKLHQTLFEIVGGEKKTNTDKYRITSLATMKADDVIQAAKQDSHEGLAYRYALKELNPFIVTHAEIPNAITAYDNETLKLYNSENNHNGMTETYIQQRAHMLAWKNAFGHANVSYDDLFNSVHLTTNVEEHLSAILGMLPPKNINGSWNYNDKATDVEFLITGENSNLFTKHYVRFGTSNADKLEGGDLQDYLFGGDGHDTFASSKGDDYMEGGKDHDVYHIKGNDTVFDSDMNGQIIFDGGDNPRLFIKTPTGKWAALGKDGKPSKTIIATQQDNDLLIQNKDDSVLIKDFFVLAKHIDGALWSGLGFNLIEKDIPNTYASEENTINSFQIRADSHVNVAIMGNERSDTVMPFTGNSVVVDAGEGKDILYGNGKGNNILLGGKDNDLLHGANYGIRNKEKDVLADVIVGGEGHDLIDGMGGKDIIHTGEIDEYLDKTSSNQKGDWAVGHLGNDDIYGSRGHDFLQGGSGIDTIYGGAGNDVILGDGDVLFETKWDYQGAISSSSVVTLMPNTVPVVSPTLTGLVPPIGTGVTPTITEIAGSKRGVLHEISGSGVDSTSNMERIRLPNDEMYQWEIKINKDVGDYELVHKLVRSNTHLVAENGQKDYLHGGSGDDLIIGQTGDDELFGDDGDDILWGDDNRDKSITGNDILNGGNGNDTLYGGKGNDTLAGGTGKNHLYGGEGFDVYRIVSHETQQNIINDSDNTGAIQVDGIILGNLSWKLDTKTQMWSANGTDIKLKQNGDSPLQIFNQKGQEIAIVEHFENGALGIELANSTNNPPADKPSDNPANNTPTNNPIDNTPTPPVVNQAPNIAEPIHAQNAIANQAFEQNLGSDLFNDEEQGNLSYAVTLADGSPLPTWLRFDAQTMQLSGKPTQDDVGTLNLKITATDNEGLSNHQIWSFQVEPQPNEAPTLKTSPLTTSTVEENSQMQFSYADWFEDDKAFSKLNFNLAMADGSALPTWLKEQNGGVVVNPDFESAGTYRLNLTATDEEGLSATLNWQLDVNDVNRAPTVSGSLKPFILNQGQIWQAKLPTSHLFKDEDKDDTLSYRVEMANGAALPNWITFDANTQTLSVKPTESGNIGLKLIASDSHNESAFTSFNLQINPNSSQTTPTPTKPTPQVGINKAGGWGDDTLTGTALNDVLDGGSGNDTLYGGNGNDTLKGGFGHDTLSGGNGNDVLDGGFGDDVLIGGKGNDKLNGGMGNDTYIFNLGDGQDTIQDSLGHDTLKINGLRLSDVLFMQDGRNLIMDSKISDDRVTIEDYFFYPKHIANFMKPTILPEPSSNKIDVFQFEGGESLSYEQVNRLVQQFDQLNYNPY</sequence>
<dbReference type="EMBL" id="OCNF01000010">
    <property type="protein sequence ID" value="SOD68740.1"/>
    <property type="molecule type" value="Genomic_DNA"/>
</dbReference>
<dbReference type="InterPro" id="IPR050557">
    <property type="entry name" value="RTX_toxin/Mannuronan_C5-epim"/>
</dbReference>
<evidence type="ECO:0000256" key="8">
    <source>
        <dbReference type="SAM" id="MobiDB-lite"/>
    </source>
</evidence>
<evidence type="ECO:0000256" key="4">
    <source>
        <dbReference type="ARBA" id="ARBA00022656"/>
    </source>
</evidence>
<keyword evidence="11" id="KW-1185">Reference proteome</keyword>
<organism evidence="10 11">
    <name type="scientific">Alysiella filiformis DSM 16848</name>
    <dbReference type="NCBI Taxonomy" id="1120981"/>
    <lineage>
        <taxon>Bacteria</taxon>
        <taxon>Pseudomonadati</taxon>
        <taxon>Pseudomonadota</taxon>
        <taxon>Betaproteobacteria</taxon>
        <taxon>Neisseriales</taxon>
        <taxon>Neisseriaceae</taxon>
        <taxon>Alysiella</taxon>
    </lineage>
</organism>
<dbReference type="PRINTS" id="PR00313">
    <property type="entry name" value="CABNDNGRPT"/>
</dbReference>
<keyword evidence="3" id="KW-0964">Secreted</keyword>
<feature type="domain" description="Dystroglycan-type cadherin-like" evidence="9">
    <location>
        <begin position="1588"/>
        <end position="1686"/>
    </location>
</feature>
<dbReference type="SUPFAM" id="SSF49313">
    <property type="entry name" value="Cadherin-like"/>
    <property type="match status" value="3"/>
</dbReference>
<dbReference type="GO" id="GO:0005576">
    <property type="term" value="C:extracellular region"/>
    <property type="evidence" value="ECO:0007669"/>
    <property type="project" value="UniProtKB-SubCell"/>
</dbReference>
<dbReference type="SUPFAM" id="SSF53474">
    <property type="entry name" value="alpha/beta-Hydrolases"/>
    <property type="match status" value="1"/>
</dbReference>
<dbReference type="InterPro" id="IPR006644">
    <property type="entry name" value="Cadg"/>
</dbReference>
<feature type="domain" description="Dystroglycan-type cadherin-like" evidence="9">
    <location>
        <begin position="1490"/>
        <end position="1587"/>
    </location>
</feature>
<dbReference type="PANTHER" id="PTHR38340:SF1">
    <property type="entry name" value="S-LAYER PROTEIN"/>
    <property type="match status" value="1"/>
</dbReference>
<feature type="compositionally biased region" description="Low complexity" evidence="8">
    <location>
        <begin position="1362"/>
        <end position="1377"/>
    </location>
</feature>
<evidence type="ECO:0000256" key="6">
    <source>
        <dbReference type="ARBA" id="ARBA00023026"/>
    </source>
</evidence>
<proteinExistence type="predicted"/>
<dbReference type="GO" id="GO:0090729">
    <property type="term" value="F:toxin activity"/>
    <property type="evidence" value="ECO:0007669"/>
    <property type="project" value="UniProtKB-KW"/>
</dbReference>
<dbReference type="Gene3D" id="3.40.50.1820">
    <property type="entry name" value="alpha/beta hydrolase"/>
    <property type="match status" value="1"/>
</dbReference>
<dbReference type="InterPro" id="IPR003995">
    <property type="entry name" value="RTX_toxin_determinant-A"/>
</dbReference>
<dbReference type="Pfam" id="PF05345">
    <property type="entry name" value="He_PIG"/>
    <property type="match status" value="2"/>
</dbReference>
<dbReference type="PANTHER" id="PTHR38340">
    <property type="entry name" value="S-LAYER PROTEIN"/>
    <property type="match status" value="1"/>
</dbReference>
<dbReference type="PRINTS" id="PR01488">
    <property type="entry name" value="RTXTOXINA"/>
</dbReference>
<accession>A0A286ECZ1</accession>
<feature type="region of interest" description="Disordered" evidence="8">
    <location>
        <begin position="1347"/>
        <end position="1386"/>
    </location>
</feature>
<evidence type="ECO:0000256" key="3">
    <source>
        <dbReference type="ARBA" id="ARBA00022525"/>
    </source>
</evidence>
<dbReference type="Proteomes" id="UP000219669">
    <property type="component" value="Unassembled WGS sequence"/>
</dbReference>
<dbReference type="InterPro" id="IPR018511">
    <property type="entry name" value="Hemolysin-typ_Ca-bd_CS"/>
</dbReference>
<dbReference type="PROSITE" id="PS00330">
    <property type="entry name" value="HEMOLYSIN_CALCIUM"/>
    <property type="match status" value="6"/>
</dbReference>
<dbReference type="GO" id="GO:0005509">
    <property type="term" value="F:calcium ion binding"/>
    <property type="evidence" value="ECO:0007669"/>
    <property type="project" value="InterPro"/>
</dbReference>
<dbReference type="Pfam" id="PF00353">
    <property type="entry name" value="HemolysinCabind"/>
    <property type="match status" value="7"/>
</dbReference>
<comment type="subcellular location">
    <subcellularLocation>
        <location evidence="1">Membrane</location>
    </subcellularLocation>
    <subcellularLocation>
        <location evidence="2">Secreted</location>
    </subcellularLocation>
</comment>